<dbReference type="AlphaFoldDB" id="A0A7R9A967"/>
<keyword evidence="5" id="KW-1185">Reference proteome</keyword>
<dbReference type="InterPro" id="IPR003599">
    <property type="entry name" value="Ig_sub"/>
</dbReference>
<name>A0A7R9A967_9CRUS</name>
<accession>A0A7R9A967</accession>
<dbReference type="PANTHER" id="PTHR44170:SF6">
    <property type="entry name" value="CONTACTIN"/>
    <property type="match status" value="1"/>
</dbReference>
<evidence type="ECO:0000313" key="4">
    <source>
        <dbReference type="EMBL" id="CAD7249782.1"/>
    </source>
</evidence>
<dbReference type="SMART" id="SM00408">
    <property type="entry name" value="IGc2"/>
    <property type="match status" value="3"/>
</dbReference>
<organism evidence="4">
    <name type="scientific">Darwinula stevensoni</name>
    <dbReference type="NCBI Taxonomy" id="69355"/>
    <lineage>
        <taxon>Eukaryota</taxon>
        <taxon>Metazoa</taxon>
        <taxon>Ecdysozoa</taxon>
        <taxon>Arthropoda</taxon>
        <taxon>Crustacea</taxon>
        <taxon>Oligostraca</taxon>
        <taxon>Ostracoda</taxon>
        <taxon>Podocopa</taxon>
        <taxon>Podocopida</taxon>
        <taxon>Darwinulocopina</taxon>
        <taxon>Darwinuloidea</taxon>
        <taxon>Darwinulidae</taxon>
        <taxon>Darwinula</taxon>
    </lineage>
</organism>
<dbReference type="InterPro" id="IPR007110">
    <property type="entry name" value="Ig-like_dom"/>
</dbReference>
<dbReference type="Pfam" id="PF13927">
    <property type="entry name" value="Ig_3"/>
    <property type="match status" value="1"/>
</dbReference>
<dbReference type="OrthoDB" id="6374020at2759"/>
<dbReference type="Gene3D" id="2.60.40.10">
    <property type="entry name" value="Immunoglobulins"/>
    <property type="match status" value="4"/>
</dbReference>
<feature type="domain" description="Ig-like" evidence="3">
    <location>
        <begin position="4"/>
        <end position="99"/>
    </location>
</feature>
<dbReference type="InterPro" id="IPR036179">
    <property type="entry name" value="Ig-like_dom_sf"/>
</dbReference>
<dbReference type="SUPFAM" id="SSF48726">
    <property type="entry name" value="Immunoglobulin"/>
    <property type="match status" value="4"/>
</dbReference>
<keyword evidence="2" id="KW-1015">Disulfide bond</keyword>
<sequence length="415" mass="45591">MEAPRFVLEPPSTLSFTNSSGAELSCIATGSPSPRLRWLGRDGHPVLGIPGILKVLENGTMLLHPFSAEQFRAEIHRGTFQCSASNPAGTVLSRETRLRAVVHHPYEVRVGDESVTVGNTAVFRCLLPSYVEDDVTVTSWFLGSKHNIYPQEEGGGEKYHMLPSGELLIHEVTKEDNGTWVGCRTASKLEGHSVSASTMARLLVREEARPIPPRLVHLPRQVEARKDSSCLLTCVAHGNPPPQASVRRKLGNSVWDVPVRDGLLVKRVEEADSTPNAFECVARNRHGEARQSLTIGVRAPLSAHVQPRMPVVDLREKATLVCGVVGMPTPEIHWVKDGRAVGRATGREDGGQRLLMDDGGQRLQVEDGGRRLVVPRMREEDAGVYQCFLSNDWDSAQDSVQLVLGGKAFMRVMKF</sequence>
<feature type="domain" description="Ig-like" evidence="3">
    <location>
        <begin position="307"/>
        <end position="403"/>
    </location>
</feature>
<dbReference type="PROSITE" id="PS50835">
    <property type="entry name" value="IG_LIKE"/>
    <property type="match status" value="2"/>
</dbReference>
<evidence type="ECO:0000259" key="3">
    <source>
        <dbReference type="PROSITE" id="PS50835"/>
    </source>
</evidence>
<dbReference type="InterPro" id="IPR013783">
    <property type="entry name" value="Ig-like_fold"/>
</dbReference>
<dbReference type="EMBL" id="CAJPEV010002485">
    <property type="protein sequence ID" value="CAG0897063.1"/>
    <property type="molecule type" value="Genomic_DNA"/>
</dbReference>
<reference evidence="4" key="1">
    <citation type="submission" date="2020-11" db="EMBL/GenBank/DDBJ databases">
        <authorList>
            <person name="Tran Van P."/>
        </authorList>
    </citation>
    <scope>NUCLEOTIDE SEQUENCE</scope>
</reference>
<dbReference type="CDD" id="cd00096">
    <property type="entry name" value="Ig"/>
    <property type="match status" value="1"/>
</dbReference>
<evidence type="ECO:0000256" key="1">
    <source>
        <dbReference type="ARBA" id="ARBA00022737"/>
    </source>
</evidence>
<dbReference type="PANTHER" id="PTHR44170">
    <property type="entry name" value="PROTEIN SIDEKICK"/>
    <property type="match status" value="1"/>
</dbReference>
<dbReference type="InterPro" id="IPR003598">
    <property type="entry name" value="Ig_sub2"/>
</dbReference>
<protein>
    <recommendedName>
        <fullName evidence="3">Ig-like domain-containing protein</fullName>
    </recommendedName>
</protein>
<keyword evidence="1" id="KW-0677">Repeat</keyword>
<gene>
    <name evidence="4" type="ORF">DSTB1V02_LOCUS9569</name>
</gene>
<proteinExistence type="predicted"/>
<evidence type="ECO:0000313" key="5">
    <source>
        <dbReference type="Proteomes" id="UP000677054"/>
    </source>
</evidence>
<dbReference type="EMBL" id="LR902002">
    <property type="protein sequence ID" value="CAD7249782.1"/>
    <property type="molecule type" value="Genomic_DNA"/>
</dbReference>
<dbReference type="SMART" id="SM00409">
    <property type="entry name" value="IG"/>
    <property type="match status" value="4"/>
</dbReference>
<dbReference type="GO" id="GO:0098609">
    <property type="term" value="P:cell-cell adhesion"/>
    <property type="evidence" value="ECO:0007669"/>
    <property type="project" value="TreeGrafter"/>
</dbReference>
<evidence type="ECO:0000256" key="2">
    <source>
        <dbReference type="ARBA" id="ARBA00023157"/>
    </source>
</evidence>
<dbReference type="Proteomes" id="UP000677054">
    <property type="component" value="Unassembled WGS sequence"/>
</dbReference>